<proteinExistence type="predicted"/>
<accession>A0A9P5RGB0</accession>
<organism evidence="1 2">
    <name type="scientific">Linnemannia schmuckeri</name>
    <dbReference type="NCBI Taxonomy" id="64567"/>
    <lineage>
        <taxon>Eukaryota</taxon>
        <taxon>Fungi</taxon>
        <taxon>Fungi incertae sedis</taxon>
        <taxon>Mucoromycota</taxon>
        <taxon>Mortierellomycotina</taxon>
        <taxon>Mortierellomycetes</taxon>
        <taxon>Mortierellales</taxon>
        <taxon>Mortierellaceae</taxon>
        <taxon>Linnemannia</taxon>
    </lineage>
</organism>
<dbReference type="Proteomes" id="UP000748756">
    <property type="component" value="Unassembled WGS sequence"/>
</dbReference>
<name>A0A9P5RGB0_9FUNG</name>
<evidence type="ECO:0000313" key="1">
    <source>
        <dbReference type="EMBL" id="KAF9130394.1"/>
    </source>
</evidence>
<dbReference type="OrthoDB" id="10493840at2759"/>
<protein>
    <submittedName>
        <fullName evidence="1">Uncharacterized protein</fullName>
    </submittedName>
</protein>
<gene>
    <name evidence="1" type="ORF">BG015_004015</name>
</gene>
<dbReference type="AlphaFoldDB" id="A0A9P5RGB0"/>
<reference evidence="1" key="1">
    <citation type="journal article" date="2020" name="Fungal Divers.">
        <title>Resolving the Mortierellaceae phylogeny through synthesis of multi-gene phylogenetics and phylogenomics.</title>
        <authorList>
            <person name="Vandepol N."/>
            <person name="Liber J."/>
            <person name="Desiro A."/>
            <person name="Na H."/>
            <person name="Kennedy M."/>
            <person name="Barry K."/>
            <person name="Grigoriev I.V."/>
            <person name="Miller A.N."/>
            <person name="O'Donnell K."/>
            <person name="Stajich J.E."/>
            <person name="Bonito G."/>
        </authorList>
    </citation>
    <scope>NUCLEOTIDE SEQUENCE</scope>
    <source>
        <strain evidence="1">NRRL 6426</strain>
    </source>
</reference>
<keyword evidence="2" id="KW-1185">Reference proteome</keyword>
<evidence type="ECO:0000313" key="2">
    <source>
        <dbReference type="Proteomes" id="UP000748756"/>
    </source>
</evidence>
<comment type="caution">
    <text evidence="1">The sequence shown here is derived from an EMBL/GenBank/DDBJ whole genome shotgun (WGS) entry which is preliminary data.</text>
</comment>
<feature type="non-terminal residue" evidence="1">
    <location>
        <position position="66"/>
    </location>
</feature>
<dbReference type="EMBL" id="JAAAUQ010001944">
    <property type="protein sequence ID" value="KAF9130394.1"/>
    <property type="molecule type" value="Genomic_DNA"/>
</dbReference>
<sequence>MVANSILRRCSSRTTTTTKSTTLLIATIVLLFSLVVATTSAVPIPAPFVAPTEEQPKLATNGEFSG</sequence>